<dbReference type="GO" id="GO:0003743">
    <property type="term" value="F:translation initiation factor activity"/>
    <property type="evidence" value="ECO:0007669"/>
    <property type="project" value="InterPro"/>
</dbReference>
<protein>
    <recommendedName>
        <fullName evidence="2">S1-like domain-containing protein</fullName>
    </recommendedName>
</protein>
<feature type="region of interest" description="Disordered" evidence="1">
    <location>
        <begin position="1"/>
        <end position="28"/>
    </location>
</feature>
<dbReference type="GO" id="GO:0003723">
    <property type="term" value="F:RNA binding"/>
    <property type="evidence" value="ECO:0007669"/>
    <property type="project" value="InterPro"/>
</dbReference>
<organism evidence="3">
    <name type="scientific">viral metagenome</name>
    <dbReference type="NCBI Taxonomy" id="1070528"/>
    <lineage>
        <taxon>unclassified sequences</taxon>
        <taxon>metagenomes</taxon>
        <taxon>organismal metagenomes</taxon>
    </lineage>
</organism>
<dbReference type="InterPro" id="IPR001253">
    <property type="entry name" value="TIF_eIF-1A"/>
</dbReference>
<dbReference type="PROSITE" id="PS50832">
    <property type="entry name" value="S1_IF1_TYPE"/>
    <property type="match status" value="1"/>
</dbReference>
<dbReference type="SMART" id="SM00652">
    <property type="entry name" value="eIF1a"/>
    <property type="match status" value="1"/>
</dbReference>
<dbReference type="Pfam" id="PF01176">
    <property type="entry name" value="eIF-1a"/>
    <property type="match status" value="1"/>
</dbReference>
<sequence length="176" mass="20208">MVKNTTGGTGTKSLARKHQKNTESKGVRLPEDTDLERFGCVTKMFGNGMCEITFDDKTTLLGHIRNKFRGKQKRHNLISLNSLVMVGLREWENPRKSCDIIEMYEENQIEQLRGIPSVKIDNLIQLRIGTAFSSTTSTTDFDFAENNEIEEQPLPYKKTEEKFEITQGREIDFDDI</sequence>
<dbReference type="Gene3D" id="2.40.50.140">
    <property type="entry name" value="Nucleic acid-binding proteins"/>
    <property type="match status" value="1"/>
</dbReference>
<dbReference type="SUPFAM" id="SSF50249">
    <property type="entry name" value="Nucleic acid-binding proteins"/>
    <property type="match status" value="1"/>
</dbReference>
<reference evidence="3" key="1">
    <citation type="journal article" date="2020" name="Nature">
        <title>Giant virus diversity and host interactions through global metagenomics.</title>
        <authorList>
            <person name="Schulz F."/>
            <person name="Roux S."/>
            <person name="Paez-Espino D."/>
            <person name="Jungbluth S."/>
            <person name="Walsh D.A."/>
            <person name="Denef V.J."/>
            <person name="McMahon K.D."/>
            <person name="Konstantinidis K.T."/>
            <person name="Eloe-Fadrosh E.A."/>
            <person name="Kyrpides N.C."/>
            <person name="Woyke T."/>
        </authorList>
    </citation>
    <scope>NUCLEOTIDE SEQUENCE</scope>
    <source>
        <strain evidence="3">GVMAG-M-3300023179-59</strain>
    </source>
</reference>
<name>A0A6C0H1K6_9ZZZZ</name>
<dbReference type="AlphaFoldDB" id="A0A6C0H1K6"/>
<accession>A0A6C0H1K6</accession>
<evidence type="ECO:0000256" key="1">
    <source>
        <dbReference type="SAM" id="MobiDB-lite"/>
    </source>
</evidence>
<dbReference type="PANTHER" id="PTHR21668">
    <property type="entry name" value="EIF-1A"/>
    <property type="match status" value="1"/>
</dbReference>
<dbReference type="InterPro" id="IPR006196">
    <property type="entry name" value="RNA-binding_domain_S1_IF1"/>
</dbReference>
<dbReference type="EMBL" id="MN739849">
    <property type="protein sequence ID" value="QHT74428.1"/>
    <property type="molecule type" value="Genomic_DNA"/>
</dbReference>
<evidence type="ECO:0000313" key="3">
    <source>
        <dbReference type="EMBL" id="QHT74428.1"/>
    </source>
</evidence>
<proteinExistence type="predicted"/>
<feature type="domain" description="S1-like" evidence="2">
    <location>
        <begin position="25"/>
        <end position="105"/>
    </location>
</feature>
<dbReference type="InterPro" id="IPR012340">
    <property type="entry name" value="NA-bd_OB-fold"/>
</dbReference>
<evidence type="ECO:0000259" key="2">
    <source>
        <dbReference type="PROSITE" id="PS50832"/>
    </source>
</evidence>